<feature type="compositionally biased region" description="Low complexity" evidence="1">
    <location>
        <begin position="19"/>
        <end position="43"/>
    </location>
</feature>
<gene>
    <name evidence="3" type="ORF">AAH991_13310</name>
</gene>
<evidence type="ECO:0000313" key="3">
    <source>
        <dbReference type="EMBL" id="MEN3536087.1"/>
    </source>
</evidence>
<name>A0ABV0APJ8_9ACTN</name>
<dbReference type="Proteomes" id="UP001447516">
    <property type="component" value="Unassembled WGS sequence"/>
</dbReference>
<feature type="region of interest" description="Disordered" evidence="1">
    <location>
        <begin position="12"/>
        <end position="76"/>
    </location>
</feature>
<dbReference type="InterPro" id="IPR012347">
    <property type="entry name" value="Ferritin-like"/>
</dbReference>
<feature type="domain" description="DUF305" evidence="2">
    <location>
        <begin position="79"/>
        <end position="217"/>
    </location>
</feature>
<evidence type="ECO:0000259" key="2">
    <source>
        <dbReference type="Pfam" id="PF03713"/>
    </source>
</evidence>
<evidence type="ECO:0000256" key="1">
    <source>
        <dbReference type="SAM" id="MobiDB-lite"/>
    </source>
</evidence>
<dbReference type="RefSeq" id="WP_346226094.1">
    <property type="nucleotide sequence ID" value="NZ_JBDJAW010000009.1"/>
</dbReference>
<protein>
    <submittedName>
        <fullName evidence="3">DUF305 domain-containing protein</fullName>
    </submittedName>
</protein>
<keyword evidence="4" id="KW-1185">Reference proteome</keyword>
<dbReference type="PANTHER" id="PTHR36933:SF1">
    <property type="entry name" value="SLL0788 PROTEIN"/>
    <property type="match status" value="1"/>
</dbReference>
<dbReference type="Pfam" id="PF03713">
    <property type="entry name" value="DUF305"/>
    <property type="match status" value="1"/>
</dbReference>
<reference evidence="3 4" key="1">
    <citation type="submission" date="2024-05" db="EMBL/GenBank/DDBJ databases">
        <title>Microbispora sp.ZYX-F-249.</title>
        <authorList>
            <person name="Xie H."/>
        </authorList>
    </citation>
    <scope>NUCLEOTIDE SEQUENCE [LARGE SCALE GENOMIC DNA]</scope>
    <source>
        <strain evidence="3 4">ZYX-F-249</strain>
    </source>
</reference>
<evidence type="ECO:0000313" key="4">
    <source>
        <dbReference type="Proteomes" id="UP001447516"/>
    </source>
</evidence>
<dbReference type="Gene3D" id="1.20.1260.10">
    <property type="match status" value="1"/>
</dbReference>
<dbReference type="InterPro" id="IPR005183">
    <property type="entry name" value="DUF305_CopM-like"/>
</dbReference>
<feature type="compositionally biased region" description="Acidic residues" evidence="1">
    <location>
        <begin position="51"/>
        <end position="63"/>
    </location>
</feature>
<dbReference type="PANTHER" id="PTHR36933">
    <property type="entry name" value="SLL0788 PROTEIN"/>
    <property type="match status" value="1"/>
</dbReference>
<sequence length="222" mass="23160">MLATVLLAGCGTPDRANQAASPSPAVPAAASPAATSGAATESPLTAGPDETGPDETGADETGADENGAAEPAGGGNAADVTFARQMIPHHLQALEMARLAETRAGDPWVREFAARVATARDTDMRTFRGWLDMWGAEPLPRDHAMPGTQTRAEIEALAKLNGPQFDRKYVTLMIEHDNGAIKLARAEQSKGAFEGAKALAVATTTALGAEVKELKKYRALLD</sequence>
<organism evidence="3 4">
    <name type="scientific">Microbispora maris</name>
    <dbReference type="NCBI Taxonomy" id="3144104"/>
    <lineage>
        <taxon>Bacteria</taxon>
        <taxon>Bacillati</taxon>
        <taxon>Actinomycetota</taxon>
        <taxon>Actinomycetes</taxon>
        <taxon>Streptosporangiales</taxon>
        <taxon>Streptosporangiaceae</taxon>
        <taxon>Microbispora</taxon>
    </lineage>
</organism>
<proteinExistence type="predicted"/>
<accession>A0ABV0APJ8</accession>
<comment type="caution">
    <text evidence="3">The sequence shown here is derived from an EMBL/GenBank/DDBJ whole genome shotgun (WGS) entry which is preliminary data.</text>
</comment>
<dbReference type="EMBL" id="JBDJAW010000009">
    <property type="protein sequence ID" value="MEN3536087.1"/>
    <property type="molecule type" value="Genomic_DNA"/>
</dbReference>